<dbReference type="Pfam" id="PF10952">
    <property type="entry name" value="DUF2753"/>
    <property type="match status" value="1"/>
</dbReference>
<dbReference type="InterPro" id="IPR020206">
    <property type="entry name" value="Uncharacterised_VP2110"/>
</dbReference>
<accession>A0A9X1XGZ7</accession>
<evidence type="ECO:0000313" key="1">
    <source>
        <dbReference type="EMBL" id="MCK6262166.1"/>
    </source>
</evidence>
<name>A0A9X1XGZ7_9VIBR</name>
<dbReference type="Proteomes" id="UP001139559">
    <property type="component" value="Unassembled WGS sequence"/>
</dbReference>
<gene>
    <name evidence="1" type="ORF">KP803_02625</name>
</gene>
<proteinExistence type="predicted"/>
<sequence>MSVTNWEKHTLLADIAMQQSDSLRSILHYQQALTISEDLTHSEDIDIEDRLIVSVISCHNMAKFWRTMGDEKYELKYLQLASEKVLSLVPQCANSQCDSYIDSLGCCKKALIEFLKRHPNPYIAKQVSHLDSATNCNLISMFKLN</sequence>
<evidence type="ECO:0000313" key="2">
    <source>
        <dbReference type="Proteomes" id="UP001139559"/>
    </source>
</evidence>
<keyword evidence="2" id="KW-1185">Reference proteome</keyword>
<dbReference type="RefSeq" id="WP_248007270.1">
    <property type="nucleotide sequence ID" value="NZ_JAJHVV010000001.1"/>
</dbReference>
<reference evidence="1" key="1">
    <citation type="submission" date="2021-11" db="EMBL/GenBank/DDBJ databases">
        <title>Vibrio ZSDE26 sp. nov. and Vibrio ZSDZ34 sp. nov., isolated from coastal seawater in Qingdao.</title>
        <authorList>
            <person name="Zhang P."/>
        </authorList>
    </citation>
    <scope>NUCLEOTIDE SEQUENCE</scope>
    <source>
        <strain evidence="1">ZSDE26</strain>
    </source>
</reference>
<organism evidence="1 2">
    <name type="scientific">Vibrio amylolyticus</name>
    <dbReference type="NCBI Taxonomy" id="2847292"/>
    <lineage>
        <taxon>Bacteria</taxon>
        <taxon>Pseudomonadati</taxon>
        <taxon>Pseudomonadota</taxon>
        <taxon>Gammaproteobacteria</taxon>
        <taxon>Vibrionales</taxon>
        <taxon>Vibrionaceae</taxon>
        <taxon>Vibrio</taxon>
    </lineage>
</organism>
<protein>
    <submittedName>
        <fullName evidence="1">DUF2753 domain-containing protein</fullName>
    </submittedName>
</protein>
<dbReference type="AlphaFoldDB" id="A0A9X1XGZ7"/>
<comment type="caution">
    <text evidence="1">The sequence shown here is derived from an EMBL/GenBank/DDBJ whole genome shotgun (WGS) entry which is preliminary data.</text>
</comment>
<dbReference type="EMBL" id="JAJHVV010000001">
    <property type="protein sequence ID" value="MCK6262166.1"/>
    <property type="molecule type" value="Genomic_DNA"/>
</dbReference>